<dbReference type="EMBL" id="NTHN02000060">
    <property type="protein sequence ID" value="MCT4372906.1"/>
    <property type="molecule type" value="Genomic_DNA"/>
</dbReference>
<keyword evidence="6" id="KW-1185">Reference proteome</keyword>
<dbReference type="PROSITE" id="PS51186">
    <property type="entry name" value="GNAT"/>
    <property type="match status" value="1"/>
</dbReference>
<evidence type="ECO:0000256" key="2">
    <source>
        <dbReference type="ARBA" id="ARBA00023315"/>
    </source>
</evidence>
<proteinExistence type="predicted"/>
<reference evidence="6" key="2">
    <citation type="submission" date="2023-07" db="EMBL/GenBank/DDBJ databases">
        <title>Yangia mangrovi SAOS 153D genome.</title>
        <authorList>
            <person name="Verma A."/>
            <person name="Pal Y."/>
            <person name="Sundharam S."/>
            <person name="Bisht B."/>
            <person name="Srinivasan K."/>
        </authorList>
    </citation>
    <scope>NUCLEOTIDE SEQUENCE [LARGE SCALE GENOMIC DNA]</scope>
    <source>
        <strain evidence="6">SAOS 153D</strain>
    </source>
</reference>
<gene>
    <name evidence="4" type="ORF">CLG85_022420</name>
    <name evidence="5" type="ORF">CLG85_13715</name>
</gene>
<evidence type="ECO:0000256" key="1">
    <source>
        <dbReference type="ARBA" id="ARBA00022679"/>
    </source>
</evidence>
<organism evidence="5">
    <name type="scientific">Alloyangia mangrovi</name>
    <dbReference type="NCBI Taxonomy" id="1779329"/>
    <lineage>
        <taxon>Bacteria</taxon>
        <taxon>Pseudomonadati</taxon>
        <taxon>Pseudomonadota</taxon>
        <taxon>Alphaproteobacteria</taxon>
        <taxon>Rhodobacterales</taxon>
        <taxon>Roseobacteraceae</taxon>
        <taxon>Alloyangia</taxon>
    </lineage>
</organism>
<dbReference type="Pfam" id="PF00583">
    <property type="entry name" value="Acetyltransf_1"/>
    <property type="match status" value="1"/>
</dbReference>
<dbReference type="GO" id="GO:0016747">
    <property type="term" value="F:acyltransferase activity, transferring groups other than amino-acyl groups"/>
    <property type="evidence" value="ECO:0007669"/>
    <property type="project" value="InterPro"/>
</dbReference>
<keyword evidence="2" id="KW-0012">Acyltransferase</keyword>
<reference evidence="4" key="3">
    <citation type="submission" date="2024-05" db="EMBL/GenBank/DDBJ databases">
        <title>Yangia mangrovi SAOS 153D genome.</title>
        <authorList>
            <person name="Verma A."/>
            <person name="Pal Y."/>
            <person name="Sundharam S."/>
            <person name="Bisht B."/>
            <person name="Srinivasan K."/>
        </authorList>
    </citation>
    <scope>NUCLEOTIDE SEQUENCE</scope>
    <source>
        <strain evidence="4">SAOS 153D</strain>
    </source>
</reference>
<comment type="caution">
    <text evidence="5">The sequence shown here is derived from an EMBL/GenBank/DDBJ whole genome shotgun (WGS) entry which is preliminary data.</text>
</comment>
<protein>
    <submittedName>
        <fullName evidence="5">GNAT family N-acetyltransferase</fullName>
    </submittedName>
</protein>
<dbReference type="PANTHER" id="PTHR43877">
    <property type="entry name" value="AMINOALKYLPHOSPHONATE N-ACETYLTRANSFERASE-RELATED-RELATED"/>
    <property type="match status" value="1"/>
</dbReference>
<evidence type="ECO:0000313" key="5">
    <source>
        <dbReference type="EMBL" id="PBD18625.1"/>
    </source>
</evidence>
<dbReference type="OrthoDB" id="273614at2"/>
<dbReference type="Gene3D" id="3.40.630.30">
    <property type="match status" value="1"/>
</dbReference>
<reference evidence="5" key="1">
    <citation type="submission" date="2017-09" db="EMBL/GenBank/DDBJ databases">
        <title>Yangia sp. SAOS 153D whole genome sequencing.</title>
        <authorList>
            <person name="Verma A."/>
            <person name="Krishnamurthi S."/>
        </authorList>
    </citation>
    <scope>NUCLEOTIDE SEQUENCE [LARGE SCALE GENOMIC DNA]</scope>
    <source>
        <strain evidence="5">SAOS 153D</strain>
    </source>
</reference>
<dbReference type="InterPro" id="IPR050832">
    <property type="entry name" value="Bact_Acetyltransf"/>
</dbReference>
<dbReference type="PANTHER" id="PTHR43877:SF2">
    <property type="entry name" value="AMINOALKYLPHOSPHONATE N-ACETYLTRANSFERASE-RELATED"/>
    <property type="match status" value="1"/>
</dbReference>
<feature type="domain" description="N-acetyltransferase" evidence="3">
    <location>
        <begin position="3"/>
        <end position="150"/>
    </location>
</feature>
<dbReference type="CDD" id="cd04301">
    <property type="entry name" value="NAT_SF"/>
    <property type="match status" value="1"/>
</dbReference>
<evidence type="ECO:0000313" key="6">
    <source>
        <dbReference type="Proteomes" id="UP000217448"/>
    </source>
</evidence>
<dbReference type="InterPro" id="IPR016181">
    <property type="entry name" value="Acyl_CoA_acyltransferase"/>
</dbReference>
<keyword evidence="1" id="KW-0808">Transferase</keyword>
<dbReference type="EMBL" id="NTHN01000216">
    <property type="protein sequence ID" value="PBD18625.1"/>
    <property type="molecule type" value="Genomic_DNA"/>
</dbReference>
<sequence>MSVTIRPVSPRDARAEALLKASHALMESLFPPEENYFLDIDALCAPEITLFGAEENGVLLGCAAIARKDGYAEVKSMFVNPEARGLGLARRLLDHLERVAREEGIPLLRLETGDKLPAAVALYEQTGFTPRGPFGAYVENSSSLFYEKTL</sequence>
<evidence type="ECO:0000313" key="4">
    <source>
        <dbReference type="EMBL" id="MCT4372906.1"/>
    </source>
</evidence>
<evidence type="ECO:0000259" key="3">
    <source>
        <dbReference type="PROSITE" id="PS51186"/>
    </source>
</evidence>
<name>A0A2A3JTU1_9RHOB</name>
<dbReference type="SUPFAM" id="SSF55729">
    <property type="entry name" value="Acyl-CoA N-acyltransferases (Nat)"/>
    <property type="match status" value="1"/>
</dbReference>
<dbReference type="InterPro" id="IPR000182">
    <property type="entry name" value="GNAT_dom"/>
</dbReference>
<accession>A0A2A3JTU1</accession>
<dbReference type="Proteomes" id="UP000217448">
    <property type="component" value="Unassembled WGS sequence"/>
</dbReference>
<dbReference type="RefSeq" id="WP_095882774.1">
    <property type="nucleotide sequence ID" value="NZ_NTHN02000060.1"/>
</dbReference>
<dbReference type="AlphaFoldDB" id="A0A2A3JTU1"/>